<sequence length="37" mass="4227">MGGTASGCREMRLIATHSHLHLSRLRMIVNYAWQEEA</sequence>
<protein>
    <submittedName>
        <fullName evidence="1">Uncharacterized protein</fullName>
    </submittedName>
</protein>
<evidence type="ECO:0000313" key="2">
    <source>
        <dbReference type="Proteomes" id="UP000286954"/>
    </source>
</evidence>
<evidence type="ECO:0000313" key="1">
    <source>
        <dbReference type="EMBL" id="AZU05274.1"/>
    </source>
</evidence>
<reference evidence="1 2" key="1">
    <citation type="submission" date="2016-12" db="EMBL/GenBank/DDBJ databases">
        <title>The genome of dimorphic prosthecate Glycocaulis alkaliphilus 6b-8t, isolated from crude oil dictates its adaptability in petroleum environments.</title>
        <authorList>
            <person name="Wu X.-L."/>
            <person name="Geng S."/>
        </authorList>
    </citation>
    <scope>NUCLEOTIDE SEQUENCE [LARGE SCALE GENOMIC DNA]</scope>
    <source>
        <strain evidence="1 2">6B-8</strain>
    </source>
</reference>
<dbReference type="EMBL" id="CP018911">
    <property type="protein sequence ID" value="AZU05274.1"/>
    <property type="molecule type" value="Genomic_DNA"/>
</dbReference>
<name>A0A3T0EDB2_9PROT</name>
<dbReference type="KEGG" id="gak:X907_2765"/>
<organism evidence="1 2">
    <name type="scientific">Glycocaulis alkaliphilus</name>
    <dbReference type="NCBI Taxonomy" id="1434191"/>
    <lineage>
        <taxon>Bacteria</taxon>
        <taxon>Pseudomonadati</taxon>
        <taxon>Pseudomonadota</taxon>
        <taxon>Alphaproteobacteria</taxon>
        <taxon>Maricaulales</taxon>
        <taxon>Maricaulaceae</taxon>
        <taxon>Glycocaulis</taxon>
    </lineage>
</organism>
<keyword evidence="2" id="KW-1185">Reference proteome</keyword>
<proteinExistence type="predicted"/>
<dbReference type="Proteomes" id="UP000286954">
    <property type="component" value="Chromosome"/>
</dbReference>
<gene>
    <name evidence="1" type="ORF">X907_2765</name>
</gene>
<dbReference type="AlphaFoldDB" id="A0A3T0EDB2"/>
<accession>A0A3T0EDB2</accession>